<evidence type="ECO:0000313" key="1">
    <source>
        <dbReference type="EMBL" id="KAJ7549045.1"/>
    </source>
</evidence>
<comment type="caution">
    <text evidence="1">The sequence shown here is derived from an EMBL/GenBank/DDBJ whole genome shotgun (WGS) entry which is preliminary data.</text>
</comment>
<dbReference type="Proteomes" id="UP001162992">
    <property type="component" value="Chromosome 7"/>
</dbReference>
<reference evidence="2" key="1">
    <citation type="journal article" date="2024" name="Proc. Natl. Acad. Sci. U.S.A.">
        <title>Extraordinary preservation of gene collinearity over three hundred million years revealed in homosporous lycophytes.</title>
        <authorList>
            <person name="Li C."/>
            <person name="Wickell D."/>
            <person name="Kuo L.Y."/>
            <person name="Chen X."/>
            <person name="Nie B."/>
            <person name="Liao X."/>
            <person name="Peng D."/>
            <person name="Ji J."/>
            <person name="Jenkins J."/>
            <person name="Williams M."/>
            <person name="Shu S."/>
            <person name="Plott C."/>
            <person name="Barry K."/>
            <person name="Rajasekar S."/>
            <person name="Grimwood J."/>
            <person name="Han X."/>
            <person name="Sun S."/>
            <person name="Hou Z."/>
            <person name="He W."/>
            <person name="Dai G."/>
            <person name="Sun C."/>
            <person name="Schmutz J."/>
            <person name="Leebens-Mack J.H."/>
            <person name="Li F.W."/>
            <person name="Wang L."/>
        </authorList>
    </citation>
    <scope>NUCLEOTIDE SEQUENCE [LARGE SCALE GENOMIC DNA]</scope>
    <source>
        <strain evidence="2">cv. PW_Plant_1</strain>
    </source>
</reference>
<protein>
    <submittedName>
        <fullName evidence="1">Uncharacterized protein</fullName>
    </submittedName>
</protein>
<gene>
    <name evidence="1" type="ORF">O6H91_07G037800</name>
</gene>
<name>A0ACC2D430_DIPCM</name>
<keyword evidence="2" id="KW-1185">Reference proteome</keyword>
<sequence length="136" mass="15157">MAEKAGKEIYHGHDICLKKSIELLEEFGLPGGLLPLDNIEECGVDRESGLIWIKAKKRVDHYFKKAGRTVIYGTEIRATIQKNHLRNLTGVRAKEYFLSIPIGEILVDEPSSGKIHFKTFGGISKSFPVEAFAVGE</sequence>
<organism evidence="1 2">
    <name type="scientific">Diphasiastrum complanatum</name>
    <name type="common">Issler's clubmoss</name>
    <name type="synonym">Lycopodium complanatum</name>
    <dbReference type="NCBI Taxonomy" id="34168"/>
    <lineage>
        <taxon>Eukaryota</taxon>
        <taxon>Viridiplantae</taxon>
        <taxon>Streptophyta</taxon>
        <taxon>Embryophyta</taxon>
        <taxon>Tracheophyta</taxon>
        <taxon>Lycopodiopsida</taxon>
        <taxon>Lycopodiales</taxon>
        <taxon>Lycopodiaceae</taxon>
        <taxon>Lycopodioideae</taxon>
        <taxon>Diphasiastrum</taxon>
    </lineage>
</organism>
<accession>A0ACC2D430</accession>
<dbReference type="EMBL" id="CM055098">
    <property type="protein sequence ID" value="KAJ7549045.1"/>
    <property type="molecule type" value="Genomic_DNA"/>
</dbReference>
<evidence type="ECO:0000313" key="2">
    <source>
        <dbReference type="Proteomes" id="UP001162992"/>
    </source>
</evidence>
<proteinExistence type="predicted"/>